<evidence type="ECO:0000256" key="8">
    <source>
        <dbReference type="ARBA" id="ARBA00038436"/>
    </source>
</evidence>
<dbReference type="PANTHER" id="PTHR35011">
    <property type="entry name" value="2,3-DIKETO-L-GULONATE TRAP TRANSPORTER SMALL PERMEASE PROTEIN YIAM"/>
    <property type="match status" value="1"/>
</dbReference>
<gene>
    <name evidence="11" type="ORF">COB13_16155</name>
</gene>
<feature type="transmembrane region" description="Helical" evidence="9">
    <location>
        <begin position="86"/>
        <end position="107"/>
    </location>
</feature>
<evidence type="ECO:0000256" key="9">
    <source>
        <dbReference type="RuleBase" id="RU369079"/>
    </source>
</evidence>
<dbReference type="PANTHER" id="PTHR35011:SF2">
    <property type="entry name" value="2,3-DIKETO-L-GULONATE TRAP TRANSPORTER SMALL PERMEASE PROTEIN YIAM"/>
    <property type="match status" value="1"/>
</dbReference>
<comment type="caution">
    <text evidence="11">The sequence shown here is derived from an EMBL/GenBank/DDBJ whole genome shotgun (WGS) entry which is preliminary data.</text>
</comment>
<evidence type="ECO:0000256" key="6">
    <source>
        <dbReference type="ARBA" id="ARBA00022989"/>
    </source>
</evidence>
<comment type="subunit">
    <text evidence="9">The complex comprises the extracytoplasmic solute receptor protein and the two transmembrane proteins.</text>
</comment>
<dbReference type="Pfam" id="PF04290">
    <property type="entry name" value="DctQ"/>
    <property type="match status" value="1"/>
</dbReference>
<keyword evidence="7 9" id="KW-0472">Membrane</keyword>
<keyword evidence="6 9" id="KW-1133">Transmembrane helix</keyword>
<evidence type="ECO:0000313" key="11">
    <source>
        <dbReference type="EMBL" id="PCI97225.1"/>
    </source>
</evidence>
<name>A0A2A4YSD0_9PROT</name>
<keyword evidence="5 9" id="KW-0812">Transmembrane</keyword>
<feature type="transmembrane region" description="Helical" evidence="9">
    <location>
        <begin position="12"/>
        <end position="32"/>
    </location>
</feature>
<reference key="1">
    <citation type="submission" date="2017-08" db="EMBL/GenBank/DDBJ databases">
        <title>A dynamic microbial community with high functional redundancy inhabits the cold, oxic subseafloor aquifer.</title>
        <authorList>
            <person name="Tully B.J."/>
            <person name="Wheat C.G."/>
            <person name="Glazer B.T."/>
            <person name="Huber J.A."/>
        </authorList>
    </citation>
    <scope>NUCLEOTIDE SEQUENCE [LARGE SCALE GENOMIC DNA]</scope>
</reference>
<dbReference type="AlphaFoldDB" id="A0A2A4YSD0"/>
<accession>A0A2A4YSD0</accession>
<feature type="transmembrane region" description="Helical" evidence="9">
    <location>
        <begin position="127"/>
        <end position="145"/>
    </location>
</feature>
<comment type="similarity">
    <text evidence="8 9">Belongs to the TRAP transporter small permease family.</text>
</comment>
<proteinExistence type="inferred from homology"/>
<dbReference type="GO" id="GO:0022857">
    <property type="term" value="F:transmembrane transporter activity"/>
    <property type="evidence" value="ECO:0007669"/>
    <property type="project" value="UniProtKB-UniRule"/>
</dbReference>
<evidence type="ECO:0000256" key="4">
    <source>
        <dbReference type="ARBA" id="ARBA00022519"/>
    </source>
</evidence>
<dbReference type="InterPro" id="IPR055348">
    <property type="entry name" value="DctQ"/>
</dbReference>
<evidence type="ECO:0000256" key="7">
    <source>
        <dbReference type="ARBA" id="ARBA00023136"/>
    </source>
</evidence>
<sequence length="167" mass="18722">MQKFVSLIERFSRMMTGIAFCVLMVAVIIQVFGRANLFDAPIWTEELTRYALLFVGAFGVGLSYHNGELINVDMVSESLPNKWPKVFRFISALATAFLCAMLIGPAWLYTSIGAYQTSPALQWRMDFIHASILVMLISLLVFSAVRALSMLMKISDGLPEVKEEDTQ</sequence>
<dbReference type="GO" id="GO:0005886">
    <property type="term" value="C:plasma membrane"/>
    <property type="evidence" value="ECO:0007669"/>
    <property type="project" value="UniProtKB-SubCell"/>
</dbReference>
<evidence type="ECO:0000256" key="5">
    <source>
        <dbReference type="ARBA" id="ARBA00022692"/>
    </source>
</evidence>
<feature type="transmembrane region" description="Helical" evidence="9">
    <location>
        <begin position="47"/>
        <end position="65"/>
    </location>
</feature>
<organism evidence="11">
    <name type="scientific">OCS116 cluster bacterium</name>
    <dbReference type="NCBI Taxonomy" id="2030921"/>
    <lineage>
        <taxon>Bacteria</taxon>
        <taxon>Pseudomonadati</taxon>
        <taxon>Pseudomonadota</taxon>
        <taxon>Alphaproteobacteria</taxon>
        <taxon>OCS116 cluster</taxon>
    </lineage>
</organism>
<evidence type="ECO:0000256" key="1">
    <source>
        <dbReference type="ARBA" id="ARBA00004429"/>
    </source>
</evidence>
<comment type="subcellular location">
    <subcellularLocation>
        <location evidence="1 9">Cell inner membrane</location>
        <topology evidence="1 9">Multi-pass membrane protein</topology>
    </subcellularLocation>
</comment>
<evidence type="ECO:0000259" key="10">
    <source>
        <dbReference type="Pfam" id="PF04290"/>
    </source>
</evidence>
<dbReference type="InterPro" id="IPR007387">
    <property type="entry name" value="TRAP_DctQ"/>
</dbReference>
<evidence type="ECO:0000256" key="3">
    <source>
        <dbReference type="ARBA" id="ARBA00022475"/>
    </source>
</evidence>
<feature type="domain" description="Tripartite ATP-independent periplasmic transporters DctQ component" evidence="10">
    <location>
        <begin position="23"/>
        <end position="150"/>
    </location>
</feature>
<reference evidence="11" key="2">
    <citation type="journal article" date="2018" name="ISME J.">
        <title>A dynamic microbial community with high functional redundancy inhabits the cold, oxic subseafloor aquifer.</title>
        <authorList>
            <person name="Tully B.J."/>
            <person name="Wheat C.G."/>
            <person name="Glazer B.T."/>
            <person name="Huber J.A."/>
        </authorList>
    </citation>
    <scope>NUCLEOTIDE SEQUENCE</scope>
    <source>
        <strain evidence="11">NORP83</strain>
    </source>
</reference>
<comment type="function">
    <text evidence="9">Part of the tripartite ATP-independent periplasmic (TRAP) transport system.</text>
</comment>
<evidence type="ECO:0000256" key="2">
    <source>
        <dbReference type="ARBA" id="ARBA00022448"/>
    </source>
</evidence>
<keyword evidence="3" id="KW-1003">Cell membrane</keyword>
<dbReference type="GO" id="GO:0015740">
    <property type="term" value="P:C4-dicarboxylate transport"/>
    <property type="evidence" value="ECO:0007669"/>
    <property type="project" value="TreeGrafter"/>
</dbReference>
<protein>
    <recommendedName>
        <fullName evidence="9">TRAP transporter small permease protein</fullName>
    </recommendedName>
</protein>
<keyword evidence="2 9" id="KW-0813">Transport</keyword>
<keyword evidence="4 9" id="KW-0997">Cell inner membrane</keyword>
<dbReference type="EMBL" id="NVUS01000032">
    <property type="protein sequence ID" value="PCI97225.1"/>
    <property type="molecule type" value="Genomic_DNA"/>
</dbReference>